<evidence type="ECO:0000256" key="2">
    <source>
        <dbReference type="ARBA" id="ARBA00022553"/>
    </source>
</evidence>
<protein>
    <submittedName>
        <fullName evidence="13">Polyketide synthase</fullName>
    </submittedName>
</protein>
<dbReference type="GO" id="GO:0044550">
    <property type="term" value="P:secondary metabolite biosynthetic process"/>
    <property type="evidence" value="ECO:0007669"/>
    <property type="project" value="TreeGrafter"/>
</dbReference>
<dbReference type="EMBL" id="MU853560">
    <property type="protein sequence ID" value="KAK4146634.1"/>
    <property type="molecule type" value="Genomic_DNA"/>
</dbReference>
<feature type="compositionally biased region" description="Low complexity" evidence="9">
    <location>
        <begin position="1870"/>
        <end position="1883"/>
    </location>
</feature>
<keyword evidence="2" id="KW-0597">Phosphoprotein</keyword>
<dbReference type="SUPFAM" id="SSF50129">
    <property type="entry name" value="GroES-like"/>
    <property type="match status" value="1"/>
</dbReference>
<dbReference type="InterPro" id="IPR050091">
    <property type="entry name" value="PKS_NRPS_Biosynth_Enz"/>
</dbReference>
<dbReference type="Gene3D" id="3.90.180.10">
    <property type="entry name" value="Medium-chain alcohol dehydrogenases, catalytic domain"/>
    <property type="match status" value="1"/>
</dbReference>
<dbReference type="Gene3D" id="3.10.129.110">
    <property type="entry name" value="Polyketide synthase dehydratase"/>
    <property type="match status" value="1"/>
</dbReference>
<feature type="compositionally biased region" description="Low complexity" evidence="9">
    <location>
        <begin position="497"/>
        <end position="507"/>
    </location>
</feature>
<feature type="compositionally biased region" description="Polar residues" evidence="9">
    <location>
        <begin position="472"/>
        <end position="486"/>
    </location>
</feature>
<evidence type="ECO:0000259" key="10">
    <source>
        <dbReference type="PROSITE" id="PS50075"/>
    </source>
</evidence>
<feature type="domain" description="Ketosynthase family 3 (KS3)" evidence="11">
    <location>
        <begin position="49"/>
        <end position="465"/>
    </location>
</feature>
<dbReference type="SUPFAM" id="SSF52151">
    <property type="entry name" value="FabD/lysophospholipase-like"/>
    <property type="match status" value="1"/>
</dbReference>
<dbReference type="InterPro" id="IPR036736">
    <property type="entry name" value="ACP-like_sf"/>
</dbReference>
<dbReference type="InterPro" id="IPR018201">
    <property type="entry name" value="Ketoacyl_synth_AS"/>
</dbReference>
<dbReference type="InterPro" id="IPR013217">
    <property type="entry name" value="Methyltransf_12"/>
</dbReference>
<dbReference type="Pfam" id="PF00109">
    <property type="entry name" value="ketoacyl-synt"/>
    <property type="match status" value="1"/>
</dbReference>
<name>A0AAN6ZQT7_9PEZI</name>
<dbReference type="GO" id="GO:0031177">
    <property type="term" value="F:phosphopantetheine binding"/>
    <property type="evidence" value="ECO:0007669"/>
    <property type="project" value="InterPro"/>
</dbReference>
<dbReference type="SUPFAM" id="SSF55048">
    <property type="entry name" value="Probable ACP-binding domain of malonyl-CoA ACP transacylase"/>
    <property type="match status" value="1"/>
</dbReference>
<feature type="region of interest" description="Disordered" evidence="9">
    <location>
        <begin position="2687"/>
        <end position="2708"/>
    </location>
</feature>
<evidence type="ECO:0000256" key="4">
    <source>
        <dbReference type="ARBA" id="ARBA00022857"/>
    </source>
</evidence>
<evidence type="ECO:0000256" key="1">
    <source>
        <dbReference type="ARBA" id="ARBA00022450"/>
    </source>
</evidence>
<gene>
    <name evidence="13" type="ORF">C8A04DRAFT_9621</name>
</gene>
<dbReference type="SUPFAM" id="SSF53335">
    <property type="entry name" value="S-adenosyl-L-methionine-dependent methyltransferases"/>
    <property type="match status" value="1"/>
</dbReference>
<dbReference type="Gene3D" id="3.40.47.10">
    <property type="match status" value="1"/>
</dbReference>
<dbReference type="GO" id="GO:0006633">
    <property type="term" value="P:fatty acid biosynthetic process"/>
    <property type="evidence" value="ECO:0007669"/>
    <property type="project" value="InterPro"/>
</dbReference>
<sequence length="2708" mass="291759">MVLSSDSPIPNGTTTNGTRSAEPAAPAAPSRRSFGVQRTKESTTAFPTPEPIAVCGIGLRLPGGIRNGDDFWELLINGRDARAEIPASRFSVEGFDASLGGDRSISSKHGYFLEDDPSCLDTSFFSMTKKEIEECDPQQRMLLEVAKECFDDAGEVNYRGQPIGCYVGAFSHDWEGMFTMDACSSATYVMGSLDLALAGRISYEFDLRGPSLVVKTGCSASLVALHDACRALQAGDASAALVCGTSLILSPAFMMMFAQNGVLSPDASCKSFDAAADGFARAEGITAVYLKRLDDAIRDGNPIRAVIRNSGSNNDGRSQGLTCPNGEAHEAMMRTVYAQTRLDPAETAYVECHGTGTPVGDPIEAGAVGNVFGDHGVYIGSVKPNVGHSEGCSGITSLIKAMLILEHRTIPPNIKFLNPNPNIPFEEKKLVVPIKSTPLPKDRAERVSVNSFGIGGSNAHAILESWAQYSKQSDPTTTFDQQQAGPRSNGEGQGHGSSDASDAIAAKDNGTSSEPVLLLFSANRPASLKRQTERFEKFVAAQPQRIQDAAYTLALHRERLPHTGFAIVQDGNIVEMSAPAKSGCASQPIIMVFSGQGAQWPGMGRELILSNPSFRQDFVLMDEILQKLRVPPQWSLLDELLKDAESSQVHRAELSQPLCTALQIALVRHFKRLDITPNAVVGHSSGEIAAAYAAGYISLDHAMAVAYYRGYVTAHNTAVLPVGQMAAVGLGASDVKPLLRPGVCVACENSPSSTTISGDETAVQETMAAAQEKFPEAMAKLLKVDMAYHSHHMALLATEYLELIKGEDGLSRCTETEKNKSDVLFVSSVTTEQITDVATLSSPSYWVGNLVSPVKFNEAVSNLLSLVTATLTAGRTAGIVLEIGPHSALAGPLRQIAKAGGHHTGYVPSQVRGKDSAVSFLSALGQLFQECVAVNWRALFPAHDRAAAGLPTYAWDHSAGPFWYESRLAKDWRTRRFPSHYLLGARAVEAAGTAPLWRNVISLEREPWLADHKIRDNIVFPFAGYVAIAGEAVRQVTGCETGYRLRRIVARTALVLSATEPVEMVTSVRQQRLTHMEDSRWLEFSIASCSGGVWVKHCEGEAAALETVPVATTSFGAEPFVRRVGTGRLYDALARTGLIFGPDFRRLDSVSACVGEGKAQARALADPSIEQAIVGPLHPASIDACLQSMLVANVQGACWMFQDLVMPTMVESLEVAHGSREMQVTATVPTVGGLGAAYVECVTDDGRVALRMRGLNAVTQEGDGGDGGDEDTAVGGPDNHAAAGLHWLPDLDFGSPTMPAPKADVTGPQLIEGMVFLCILESADVVETLTPGQPHLAKYREWLKLQVSQAHKQTEPQPHIVGGKTVDLSPSVLLGLSRADRQALIKATHRTILDGVAAEYHGRALAAKRVMDHAAALFTGEANALELLAHDDLYERVYDHVQLGHERLMSLLTHSRPAMRVLEVGAGTGSSTELLWRDLAPGCGVGGGVGGGVLPGYKEYAFTDISPGFFPAARERFRDMPNMVFQVLDISKDPLAQGFEAGRYDLIIAENVVHATPCLRETLANLRVLLKDDGVLLLDELSSARMRMWSFVFGHFPGWWLGEADGRLWEPYVRPERWDMELRQAGFRGIEAMCADAEAPWESRATMVSRVAPRENGQGAADEQQSKKSKKKVTVLYHSAADTGPTASVIAGLQREGWAVTPCRLGGHELPDGEQTILATVDLESRWFDEDTLTQDGFAAFQRLVRHLEGKACRMLWLMAPFQMRCRNPRGAQSLGVVRTLRAELGLLVFTLELDYEREGGVAVVPLVSEVLVQKVQRARDEDSLNADREFAIEGGTVYVGRFRPFSLSKVRHNNTDNAMVKDAPKDVVPSAESAESAESTEPAPKEEESKDNDLIDLPTTTTIMHIARPGDLSSVTWITEALPTAIPPGHLLVKIHAAGLNFRDILLATGTLQAPLGTQHLAIGMEASGTVLAVGPPKSAEWAESSDGAHHLTFQPGDRALILSDTGTLATTLVIPSTHACSYPATIPPDLAAVIPVCVGTVVRGLDEIARLRPGMSVLVHSACGGIGLTALELCRAVGKVTVFATVGTPEKVDFLVETYGLPRERIFSSRNDGFREGVLRETGGRGVDVVLNSLTGELLHASWQCVSRCGTMIELGKKDLLGAGRLDMAPFLGNRAYAGVEFLQYFQDDPLNRYPIMHLILTGLDRLLDHYFALLHDGRVRLPDPITYFTAAETETALRFLQNGGHIGKVVVKIPDDLPTTLAQSPRHIRPVTLDPDATYLLVGGAKGLGGLLAIWLAHQGARHVTILSRSAGESPETAGLFRELEAVGCAVSAVAGSVENMADVEAAVSVSGRPVRGVFQFAMVMNNAAFLDMTWDEWTATVGPKVRGTWNLHEALAGQPLDVFWMASSLGTMSNTPGQANYVAACVFLESFCQYRHSLGMPATVLNICAMDGVGYVADHAQTRRSIEAHSVYMLGERAFLDFLEFNIVHAAARADMDSHPSQADDSVLVSWTNPGQVFMGLRSSRTDLSLDDPANRTPWRRDMRASVYHNAAQTTGRAGANSSASPWISAFVVQISTAESPAVATALVTDPVNVDRLARELGRKIHELILKPVDSLDDIDVMLTLAQLGLDSLVAGELRRWLRGALGVSVNTLEIGGSGTLLQLAGVTAAKLAHRLIKGRERGADAGDEEKIEREKEEIEKKEE</sequence>
<dbReference type="InterPro" id="IPR032821">
    <property type="entry name" value="PKS_assoc"/>
</dbReference>
<dbReference type="Pfam" id="PF08659">
    <property type="entry name" value="KR"/>
    <property type="match status" value="1"/>
</dbReference>
<dbReference type="Gene3D" id="3.40.50.150">
    <property type="entry name" value="Vaccinia Virus protein VP39"/>
    <property type="match status" value="1"/>
</dbReference>
<keyword evidence="6" id="KW-0511">Multifunctional enzyme</keyword>
<dbReference type="Pfam" id="PF16197">
    <property type="entry name" value="KAsynt_C_assoc"/>
    <property type="match status" value="1"/>
</dbReference>
<dbReference type="PROSITE" id="PS52019">
    <property type="entry name" value="PKS_MFAS_DH"/>
    <property type="match status" value="1"/>
</dbReference>
<evidence type="ECO:0000256" key="8">
    <source>
        <dbReference type="PROSITE-ProRule" id="PRU01363"/>
    </source>
</evidence>
<feature type="active site" description="Proton donor; for dehydratase activity" evidence="8">
    <location>
        <position position="1183"/>
    </location>
</feature>
<dbReference type="CDD" id="cd05195">
    <property type="entry name" value="enoyl_red"/>
    <property type="match status" value="1"/>
</dbReference>
<dbReference type="SUPFAM" id="SSF51735">
    <property type="entry name" value="NAD(P)-binding Rossmann-fold domains"/>
    <property type="match status" value="2"/>
</dbReference>
<dbReference type="InterPro" id="IPR057326">
    <property type="entry name" value="KR_dom"/>
</dbReference>
<dbReference type="SMART" id="SM00822">
    <property type="entry name" value="PKS_KR"/>
    <property type="match status" value="1"/>
</dbReference>
<keyword evidence="7" id="KW-0012">Acyltransferase</keyword>
<dbReference type="SMART" id="SM00827">
    <property type="entry name" value="PKS_AT"/>
    <property type="match status" value="1"/>
</dbReference>
<organism evidence="13 14">
    <name type="scientific">Dichotomopilus funicola</name>
    <dbReference type="NCBI Taxonomy" id="1934379"/>
    <lineage>
        <taxon>Eukaryota</taxon>
        <taxon>Fungi</taxon>
        <taxon>Dikarya</taxon>
        <taxon>Ascomycota</taxon>
        <taxon>Pezizomycotina</taxon>
        <taxon>Sordariomycetes</taxon>
        <taxon>Sordariomycetidae</taxon>
        <taxon>Sordariales</taxon>
        <taxon>Chaetomiaceae</taxon>
        <taxon>Dichotomopilus</taxon>
    </lineage>
</organism>
<dbReference type="InterPro" id="IPR016036">
    <property type="entry name" value="Malonyl_transacylase_ACP-bd"/>
</dbReference>
<feature type="region of interest" description="Disordered" evidence="9">
    <location>
        <begin position="1857"/>
        <end position="1895"/>
    </location>
</feature>
<keyword evidence="3" id="KW-0808">Transferase</keyword>
<feature type="region of interest" description="Disordered" evidence="9">
    <location>
        <begin position="472"/>
        <end position="507"/>
    </location>
</feature>
<dbReference type="PROSITE" id="PS00606">
    <property type="entry name" value="KS3_1"/>
    <property type="match status" value="1"/>
</dbReference>
<reference evidence="13" key="2">
    <citation type="submission" date="2023-05" db="EMBL/GenBank/DDBJ databases">
        <authorList>
            <consortium name="Lawrence Berkeley National Laboratory"/>
            <person name="Steindorff A."/>
            <person name="Hensen N."/>
            <person name="Bonometti L."/>
            <person name="Westerberg I."/>
            <person name="Brannstrom I.O."/>
            <person name="Guillou S."/>
            <person name="Cros-Aarteil S."/>
            <person name="Calhoun S."/>
            <person name="Haridas S."/>
            <person name="Kuo A."/>
            <person name="Mondo S."/>
            <person name="Pangilinan J."/>
            <person name="Riley R."/>
            <person name="Labutti K."/>
            <person name="Andreopoulos B."/>
            <person name="Lipzen A."/>
            <person name="Chen C."/>
            <person name="Yanf M."/>
            <person name="Daum C."/>
            <person name="Ng V."/>
            <person name="Clum A."/>
            <person name="Ohm R."/>
            <person name="Martin F."/>
            <person name="Silar P."/>
            <person name="Natvig D."/>
            <person name="Lalanne C."/>
            <person name="Gautier V."/>
            <person name="Ament-Velasquez S.L."/>
            <person name="Kruys A."/>
            <person name="Hutchinson M.I."/>
            <person name="Powell A.J."/>
            <person name="Barry K."/>
            <person name="Miller A.N."/>
            <person name="Grigoriev I.V."/>
            <person name="Debuchy R."/>
            <person name="Gladieux P."/>
            <person name="Thoren M.H."/>
            <person name="Johannesson H."/>
        </authorList>
    </citation>
    <scope>NUCLEOTIDE SEQUENCE</scope>
    <source>
        <strain evidence="13">CBS 141.50</strain>
    </source>
</reference>
<dbReference type="Proteomes" id="UP001302676">
    <property type="component" value="Unassembled WGS sequence"/>
</dbReference>
<dbReference type="PROSITE" id="PS50075">
    <property type="entry name" value="CARRIER"/>
    <property type="match status" value="1"/>
</dbReference>
<feature type="active site" description="Proton acceptor; for dehydratase activity" evidence="8">
    <location>
        <position position="1012"/>
    </location>
</feature>
<dbReference type="SMART" id="SM00829">
    <property type="entry name" value="PKS_ER"/>
    <property type="match status" value="1"/>
</dbReference>
<dbReference type="Gene3D" id="3.40.366.10">
    <property type="entry name" value="Malonyl-Coenzyme A Acyl Carrier Protein, domain 2"/>
    <property type="match status" value="1"/>
</dbReference>
<dbReference type="SUPFAM" id="SSF47336">
    <property type="entry name" value="ACP-like"/>
    <property type="match status" value="1"/>
</dbReference>
<dbReference type="GO" id="GO:0016491">
    <property type="term" value="F:oxidoreductase activity"/>
    <property type="evidence" value="ECO:0007669"/>
    <property type="project" value="UniProtKB-KW"/>
</dbReference>
<feature type="compositionally biased region" description="Polar residues" evidence="9">
    <location>
        <begin position="1"/>
        <end position="18"/>
    </location>
</feature>
<feature type="domain" description="PKS/mFAS DH" evidence="12">
    <location>
        <begin position="980"/>
        <end position="1266"/>
    </location>
</feature>
<dbReference type="SMART" id="SM00826">
    <property type="entry name" value="PKS_DH"/>
    <property type="match status" value="1"/>
</dbReference>
<dbReference type="SMART" id="SM00823">
    <property type="entry name" value="PKS_PP"/>
    <property type="match status" value="1"/>
</dbReference>
<dbReference type="InterPro" id="IPR049551">
    <property type="entry name" value="PKS_DH_C"/>
</dbReference>
<dbReference type="PANTHER" id="PTHR43775">
    <property type="entry name" value="FATTY ACID SYNTHASE"/>
    <property type="match status" value="1"/>
</dbReference>
<dbReference type="Gene3D" id="1.10.1200.10">
    <property type="entry name" value="ACP-like"/>
    <property type="match status" value="1"/>
</dbReference>
<dbReference type="InterPro" id="IPR014031">
    <property type="entry name" value="Ketoacyl_synth_C"/>
</dbReference>
<evidence type="ECO:0000256" key="3">
    <source>
        <dbReference type="ARBA" id="ARBA00022679"/>
    </source>
</evidence>
<dbReference type="InterPro" id="IPR036291">
    <property type="entry name" value="NAD(P)-bd_dom_sf"/>
</dbReference>
<dbReference type="InterPro" id="IPR011032">
    <property type="entry name" value="GroES-like_sf"/>
</dbReference>
<dbReference type="InterPro" id="IPR014030">
    <property type="entry name" value="Ketoacyl_synth_N"/>
</dbReference>
<dbReference type="Gene3D" id="3.40.50.720">
    <property type="entry name" value="NAD(P)-binding Rossmann-like Domain"/>
    <property type="match status" value="1"/>
</dbReference>
<dbReference type="InterPro" id="IPR020841">
    <property type="entry name" value="PKS_Beta-ketoAc_synthase_dom"/>
</dbReference>
<dbReference type="InterPro" id="IPR001227">
    <property type="entry name" value="Ac_transferase_dom_sf"/>
</dbReference>
<keyword evidence="14" id="KW-1185">Reference proteome</keyword>
<dbReference type="GO" id="GO:0004315">
    <property type="term" value="F:3-oxoacyl-[acyl-carrier-protein] synthase activity"/>
    <property type="evidence" value="ECO:0007669"/>
    <property type="project" value="InterPro"/>
</dbReference>
<accession>A0AAN6ZQT7</accession>
<keyword evidence="1" id="KW-0596">Phosphopantetheine</keyword>
<dbReference type="Gene3D" id="3.30.70.3290">
    <property type="match status" value="1"/>
</dbReference>
<evidence type="ECO:0000256" key="6">
    <source>
        <dbReference type="ARBA" id="ARBA00023268"/>
    </source>
</evidence>
<comment type="caution">
    <text evidence="13">The sequence shown here is derived from an EMBL/GenBank/DDBJ whole genome shotgun (WGS) entry which is preliminary data.</text>
</comment>
<keyword evidence="4" id="KW-0521">NADP</keyword>
<dbReference type="PROSITE" id="PS52004">
    <property type="entry name" value="KS3_2"/>
    <property type="match status" value="1"/>
</dbReference>
<evidence type="ECO:0000256" key="5">
    <source>
        <dbReference type="ARBA" id="ARBA00023002"/>
    </source>
</evidence>
<dbReference type="GeneID" id="87822161"/>
<evidence type="ECO:0000259" key="12">
    <source>
        <dbReference type="PROSITE" id="PS52019"/>
    </source>
</evidence>
<dbReference type="CDD" id="cd00833">
    <property type="entry name" value="PKS"/>
    <property type="match status" value="1"/>
</dbReference>
<keyword evidence="5" id="KW-0560">Oxidoreductase</keyword>
<dbReference type="RefSeq" id="XP_062640005.1">
    <property type="nucleotide sequence ID" value="XM_062785548.1"/>
</dbReference>
<dbReference type="InterPro" id="IPR014043">
    <property type="entry name" value="Acyl_transferase_dom"/>
</dbReference>
<feature type="compositionally biased region" description="Low complexity" evidence="9">
    <location>
        <begin position="19"/>
        <end position="33"/>
    </location>
</feature>
<dbReference type="InterPro" id="IPR009081">
    <property type="entry name" value="PP-bd_ACP"/>
</dbReference>
<dbReference type="Pfam" id="PF21089">
    <property type="entry name" value="PKS_DH_N"/>
    <property type="match status" value="1"/>
</dbReference>
<dbReference type="InterPro" id="IPR042104">
    <property type="entry name" value="PKS_dehydratase_sf"/>
</dbReference>
<dbReference type="Pfam" id="PF00698">
    <property type="entry name" value="Acyl_transf_1"/>
    <property type="match status" value="1"/>
</dbReference>
<evidence type="ECO:0000313" key="14">
    <source>
        <dbReference type="Proteomes" id="UP001302676"/>
    </source>
</evidence>
<feature type="region of interest" description="C-terminal hotdog fold" evidence="8">
    <location>
        <begin position="1121"/>
        <end position="1266"/>
    </location>
</feature>
<dbReference type="InterPro" id="IPR016039">
    <property type="entry name" value="Thiolase-like"/>
</dbReference>
<dbReference type="InterPro" id="IPR049900">
    <property type="entry name" value="PKS_mFAS_DH"/>
</dbReference>
<dbReference type="InterPro" id="IPR013968">
    <property type="entry name" value="PKS_KR"/>
</dbReference>
<proteinExistence type="predicted"/>
<dbReference type="PANTHER" id="PTHR43775:SF46">
    <property type="entry name" value="FUMIGERMIN SYNTHASE"/>
    <property type="match status" value="1"/>
</dbReference>
<dbReference type="GO" id="GO:0004312">
    <property type="term" value="F:fatty acid synthase activity"/>
    <property type="evidence" value="ECO:0007669"/>
    <property type="project" value="TreeGrafter"/>
</dbReference>
<evidence type="ECO:0000313" key="13">
    <source>
        <dbReference type="EMBL" id="KAK4146634.1"/>
    </source>
</evidence>
<dbReference type="InterPro" id="IPR013154">
    <property type="entry name" value="ADH-like_N"/>
</dbReference>
<dbReference type="Pfam" id="PF02801">
    <property type="entry name" value="Ketoacyl-synt_C"/>
    <property type="match status" value="1"/>
</dbReference>
<feature type="compositionally biased region" description="Basic and acidic residues" evidence="9">
    <location>
        <begin position="1884"/>
        <end position="1894"/>
    </location>
</feature>
<dbReference type="InterPro" id="IPR020843">
    <property type="entry name" value="ER"/>
</dbReference>
<dbReference type="Pfam" id="PF14765">
    <property type="entry name" value="PS-DH"/>
    <property type="match status" value="1"/>
</dbReference>
<evidence type="ECO:0000256" key="7">
    <source>
        <dbReference type="ARBA" id="ARBA00023315"/>
    </source>
</evidence>
<dbReference type="Pfam" id="PF08242">
    <property type="entry name" value="Methyltransf_12"/>
    <property type="match status" value="1"/>
</dbReference>
<dbReference type="InterPro" id="IPR029063">
    <property type="entry name" value="SAM-dependent_MTases_sf"/>
</dbReference>
<feature type="region of interest" description="N-terminal hotdog fold" evidence="8">
    <location>
        <begin position="980"/>
        <end position="1109"/>
    </location>
</feature>
<evidence type="ECO:0000256" key="9">
    <source>
        <dbReference type="SAM" id="MobiDB-lite"/>
    </source>
</evidence>
<dbReference type="InterPro" id="IPR020807">
    <property type="entry name" value="PKS_DH"/>
</dbReference>
<dbReference type="InterPro" id="IPR016035">
    <property type="entry name" value="Acyl_Trfase/lysoPLipase"/>
</dbReference>
<dbReference type="Pfam" id="PF08240">
    <property type="entry name" value="ADH_N"/>
    <property type="match status" value="1"/>
</dbReference>
<feature type="region of interest" description="Disordered" evidence="9">
    <location>
        <begin position="1"/>
        <end position="47"/>
    </location>
</feature>
<evidence type="ECO:0000259" key="11">
    <source>
        <dbReference type="PROSITE" id="PS52004"/>
    </source>
</evidence>
<dbReference type="SUPFAM" id="SSF53901">
    <property type="entry name" value="Thiolase-like"/>
    <property type="match status" value="1"/>
</dbReference>
<dbReference type="InterPro" id="IPR020806">
    <property type="entry name" value="PKS_PP-bd"/>
</dbReference>
<feature type="domain" description="Carrier" evidence="10">
    <location>
        <begin position="2600"/>
        <end position="2676"/>
    </location>
</feature>
<dbReference type="Pfam" id="PF13602">
    <property type="entry name" value="ADH_zinc_N_2"/>
    <property type="match status" value="1"/>
</dbReference>
<reference evidence="13" key="1">
    <citation type="journal article" date="2023" name="Mol. Phylogenet. Evol.">
        <title>Genome-scale phylogeny and comparative genomics of the fungal order Sordariales.</title>
        <authorList>
            <person name="Hensen N."/>
            <person name="Bonometti L."/>
            <person name="Westerberg I."/>
            <person name="Brannstrom I.O."/>
            <person name="Guillou S."/>
            <person name="Cros-Aarteil S."/>
            <person name="Calhoun S."/>
            <person name="Haridas S."/>
            <person name="Kuo A."/>
            <person name="Mondo S."/>
            <person name="Pangilinan J."/>
            <person name="Riley R."/>
            <person name="LaButti K."/>
            <person name="Andreopoulos B."/>
            <person name="Lipzen A."/>
            <person name="Chen C."/>
            <person name="Yan M."/>
            <person name="Daum C."/>
            <person name="Ng V."/>
            <person name="Clum A."/>
            <person name="Steindorff A."/>
            <person name="Ohm R.A."/>
            <person name="Martin F."/>
            <person name="Silar P."/>
            <person name="Natvig D.O."/>
            <person name="Lalanne C."/>
            <person name="Gautier V."/>
            <person name="Ament-Velasquez S.L."/>
            <person name="Kruys A."/>
            <person name="Hutchinson M.I."/>
            <person name="Powell A.J."/>
            <person name="Barry K."/>
            <person name="Miller A.N."/>
            <person name="Grigoriev I.V."/>
            <person name="Debuchy R."/>
            <person name="Gladieux P."/>
            <person name="Hiltunen Thoren M."/>
            <person name="Johannesson H."/>
        </authorList>
    </citation>
    <scope>NUCLEOTIDE SEQUENCE</scope>
    <source>
        <strain evidence="13">CBS 141.50</strain>
    </source>
</reference>
<dbReference type="SMART" id="SM00825">
    <property type="entry name" value="PKS_KS"/>
    <property type="match status" value="1"/>
</dbReference>
<dbReference type="InterPro" id="IPR049552">
    <property type="entry name" value="PKS_DH_N"/>
</dbReference>